<dbReference type="PANTHER" id="PTHR38589">
    <property type="entry name" value="BLR0621 PROTEIN"/>
    <property type="match status" value="1"/>
</dbReference>
<feature type="chain" id="PRO_5013314304" evidence="1">
    <location>
        <begin position="26"/>
        <end position="234"/>
    </location>
</feature>
<organism evidence="2 3">
    <name type="scientific">Selenomonas ruminantium</name>
    <dbReference type="NCBI Taxonomy" id="971"/>
    <lineage>
        <taxon>Bacteria</taxon>
        <taxon>Bacillati</taxon>
        <taxon>Bacillota</taxon>
        <taxon>Negativicutes</taxon>
        <taxon>Selenomonadales</taxon>
        <taxon>Selenomonadaceae</taxon>
        <taxon>Selenomonas</taxon>
    </lineage>
</organism>
<dbReference type="AlphaFoldDB" id="A0A1M6TE83"/>
<gene>
    <name evidence="2" type="ORF">SAMN05216582_10780</name>
</gene>
<dbReference type="PANTHER" id="PTHR38589:SF1">
    <property type="entry name" value="BLR0621 PROTEIN"/>
    <property type="match status" value="1"/>
</dbReference>
<proteinExistence type="predicted"/>
<protein>
    <submittedName>
        <fullName evidence="2">L,D-peptidoglycan transpeptidase YkuD, ErfK/YbiS/YcfS/YnhG family</fullName>
    </submittedName>
</protein>
<evidence type="ECO:0000313" key="2">
    <source>
        <dbReference type="EMBL" id="SHK55273.1"/>
    </source>
</evidence>
<evidence type="ECO:0000256" key="1">
    <source>
        <dbReference type="SAM" id="SignalP"/>
    </source>
</evidence>
<name>A0A1M6TE83_SELRU</name>
<accession>A0A1M6TE83</accession>
<dbReference type="OrthoDB" id="186490at2"/>
<dbReference type="Proteomes" id="UP000184263">
    <property type="component" value="Unassembled WGS sequence"/>
</dbReference>
<sequence>MWKMGKILLCVFSLCFILQSSLVNAAQKSPDWVGKLPVAEQSNQILVVAGVDKTTAWVSLHNRGAGGEWQQIMTTPGVIGHNGLGKTREGDGKTPVGNFHVDKAFGLADDPGCAIPYVKADEFTYWSGDKRPRFYNRMVDIRKVPDLDKKASEHIIDYPNRYQHCLNISYFSLNYKNDEHVIGFGLFIQCFPAAKPFTEGGVAIPKDKMVFLLQHIDPKCIIVIDSMDKLGASF</sequence>
<dbReference type="EMBL" id="FRBC01000007">
    <property type="protein sequence ID" value="SHK55273.1"/>
    <property type="molecule type" value="Genomic_DNA"/>
</dbReference>
<reference evidence="2 3" key="1">
    <citation type="submission" date="2016-11" db="EMBL/GenBank/DDBJ databases">
        <authorList>
            <person name="Jaros S."/>
            <person name="Januszkiewicz K."/>
            <person name="Wedrychowicz H."/>
        </authorList>
    </citation>
    <scope>NUCLEOTIDE SEQUENCE [LARGE SCALE GENOMIC DNA]</scope>
    <source>
        <strain evidence="2 3">HD4</strain>
    </source>
</reference>
<keyword evidence="1" id="KW-0732">Signal</keyword>
<evidence type="ECO:0000313" key="3">
    <source>
        <dbReference type="Proteomes" id="UP000184263"/>
    </source>
</evidence>
<feature type="signal peptide" evidence="1">
    <location>
        <begin position="1"/>
        <end position="25"/>
    </location>
</feature>